<feature type="transmembrane region" description="Helical" evidence="11">
    <location>
        <begin position="143"/>
        <end position="164"/>
    </location>
</feature>
<feature type="transmembrane region" description="Helical" evidence="11">
    <location>
        <begin position="37"/>
        <end position="57"/>
    </location>
</feature>
<evidence type="ECO:0000313" key="13">
    <source>
        <dbReference type="Proteomes" id="UP000079169"/>
    </source>
</evidence>
<evidence type="ECO:0000259" key="12">
    <source>
        <dbReference type="PROSITE" id="PS50259"/>
    </source>
</evidence>
<protein>
    <submittedName>
        <fullName evidence="14">Probable G-protein coupled receptor 158</fullName>
    </submittedName>
</protein>
<keyword evidence="7 11" id="KW-0472">Membrane</keyword>
<keyword evidence="13" id="KW-1185">Reference proteome</keyword>
<dbReference type="AlphaFoldDB" id="A0A3Q0JJR5"/>
<keyword evidence="8 14" id="KW-0675">Receptor</keyword>
<reference evidence="14" key="1">
    <citation type="submission" date="2025-08" db="UniProtKB">
        <authorList>
            <consortium name="RefSeq"/>
        </authorList>
    </citation>
    <scope>IDENTIFICATION</scope>
</reference>
<accession>A0A3Q0JJR5</accession>
<dbReference type="GO" id="GO:0004930">
    <property type="term" value="F:G protein-coupled receptor activity"/>
    <property type="evidence" value="ECO:0007669"/>
    <property type="project" value="UniProtKB-KW"/>
</dbReference>
<name>A0A3Q0JJR5_DIACI</name>
<dbReference type="Pfam" id="PF00003">
    <property type="entry name" value="7tm_3"/>
    <property type="match status" value="1"/>
</dbReference>
<evidence type="ECO:0000256" key="7">
    <source>
        <dbReference type="ARBA" id="ARBA00023136"/>
    </source>
</evidence>
<keyword evidence="6" id="KW-0297">G-protein coupled receptor</keyword>
<evidence type="ECO:0000256" key="11">
    <source>
        <dbReference type="SAM" id="Phobius"/>
    </source>
</evidence>
<dbReference type="RefSeq" id="XP_026687040.1">
    <property type="nucleotide sequence ID" value="XM_026831239.1"/>
</dbReference>
<evidence type="ECO:0000256" key="1">
    <source>
        <dbReference type="ARBA" id="ARBA00004651"/>
    </source>
</evidence>
<dbReference type="KEGG" id="dci:103519962"/>
<keyword evidence="5 11" id="KW-1133">Transmembrane helix</keyword>
<dbReference type="GO" id="GO:0005886">
    <property type="term" value="C:plasma membrane"/>
    <property type="evidence" value="ECO:0007669"/>
    <property type="project" value="UniProtKB-SubCell"/>
</dbReference>
<keyword evidence="9" id="KW-0325">Glycoprotein</keyword>
<dbReference type="STRING" id="121845.A0A3Q0JJR5"/>
<keyword evidence="4 11" id="KW-0812">Transmembrane</keyword>
<evidence type="ECO:0000256" key="3">
    <source>
        <dbReference type="ARBA" id="ARBA00022475"/>
    </source>
</evidence>
<evidence type="ECO:0000256" key="9">
    <source>
        <dbReference type="ARBA" id="ARBA00023180"/>
    </source>
</evidence>
<feature type="transmembrane region" description="Helical" evidence="11">
    <location>
        <begin position="185"/>
        <end position="205"/>
    </location>
</feature>
<keyword evidence="3" id="KW-1003">Cell membrane</keyword>
<evidence type="ECO:0000256" key="4">
    <source>
        <dbReference type="ARBA" id="ARBA00022692"/>
    </source>
</evidence>
<proteinExistence type="inferred from homology"/>
<feature type="transmembrane region" description="Helical" evidence="11">
    <location>
        <begin position="271"/>
        <end position="289"/>
    </location>
</feature>
<organism evidence="13 14">
    <name type="scientific">Diaphorina citri</name>
    <name type="common">Asian citrus psyllid</name>
    <dbReference type="NCBI Taxonomy" id="121845"/>
    <lineage>
        <taxon>Eukaryota</taxon>
        <taxon>Metazoa</taxon>
        <taxon>Ecdysozoa</taxon>
        <taxon>Arthropoda</taxon>
        <taxon>Hexapoda</taxon>
        <taxon>Insecta</taxon>
        <taxon>Pterygota</taxon>
        <taxon>Neoptera</taxon>
        <taxon>Paraneoptera</taxon>
        <taxon>Hemiptera</taxon>
        <taxon>Sternorrhyncha</taxon>
        <taxon>Psylloidea</taxon>
        <taxon>Psyllidae</taxon>
        <taxon>Diaphorininae</taxon>
        <taxon>Diaphorina</taxon>
    </lineage>
</organism>
<dbReference type="PANTHER" id="PTHR32546">
    <property type="entry name" value="G-PROTEIN COUPLED RECEPTOR 158-RELATED"/>
    <property type="match status" value="1"/>
</dbReference>
<gene>
    <name evidence="14" type="primary">LOC103519962</name>
</gene>
<dbReference type="InterPro" id="IPR043458">
    <property type="entry name" value="GPR158/179"/>
</dbReference>
<feature type="transmembrane region" description="Helical" evidence="11">
    <location>
        <begin position="301"/>
        <end position="323"/>
    </location>
</feature>
<feature type="domain" description="G-protein coupled receptors family 3 profile" evidence="12">
    <location>
        <begin position="130"/>
        <end position="327"/>
    </location>
</feature>
<evidence type="ECO:0000256" key="5">
    <source>
        <dbReference type="ARBA" id="ARBA00022989"/>
    </source>
</evidence>
<comment type="subcellular location">
    <subcellularLocation>
        <location evidence="1">Cell membrane</location>
        <topology evidence="1">Multi-pass membrane protein</topology>
    </subcellularLocation>
</comment>
<keyword evidence="10" id="KW-0807">Transducer</keyword>
<sequence>MGAMNDRYQKVKTPDLRILMEFRTRKAHRLVLRDKDLLKYLFGMVVIIIAYLSAWTASNMNFIEEGFSLLTIGKAGDGSFFNACKPLWWDYVTEAGEVGLLLFGLHLGCAARNASVQFEERRFLWCAVVLVHLWDPTTVQCLLASWLRELGFIVCYGAILLKLYRILMEFRTRKAHRLVLRDKDLLKYLFGMVVIIIAYLSAWTASNMNFIEEGFSLLTIGKAGDGSFFNACKPLWWDYVTEAGEVGLLLFGLHLGCAARNASVQFEERRFLWCAVATELLFSSAFYVWRALAVHPIHPDVNLVAVFIRSHLTNSLVLVLLFLPKFWYHYKQVRDLQAHLSHEPSDAYKPTQDGAGYISDIDISEVNISDMNPDDIRAELKRLYTQLEILKNKTLRQNNPHISKRRGGRKVAHRRFSLQDEKRTCAVQPLAAISIKLVRVGVPNFCAI</sequence>
<dbReference type="GeneID" id="103519962"/>
<dbReference type="InterPro" id="IPR017978">
    <property type="entry name" value="GPCR_3_C"/>
</dbReference>
<comment type="similarity">
    <text evidence="2">Belongs to the G-protein coupled receptor 3 family.</text>
</comment>
<evidence type="ECO:0000256" key="6">
    <source>
        <dbReference type="ARBA" id="ARBA00023040"/>
    </source>
</evidence>
<feature type="transmembrane region" description="Helical" evidence="11">
    <location>
        <begin position="239"/>
        <end position="259"/>
    </location>
</feature>
<evidence type="ECO:0000256" key="10">
    <source>
        <dbReference type="ARBA" id="ARBA00023224"/>
    </source>
</evidence>
<evidence type="ECO:0000256" key="8">
    <source>
        <dbReference type="ARBA" id="ARBA00023170"/>
    </source>
</evidence>
<dbReference type="Proteomes" id="UP000079169">
    <property type="component" value="Unplaced"/>
</dbReference>
<dbReference type="PROSITE" id="PS50259">
    <property type="entry name" value="G_PROTEIN_RECEP_F3_4"/>
    <property type="match status" value="1"/>
</dbReference>
<evidence type="ECO:0000313" key="14">
    <source>
        <dbReference type="RefSeq" id="XP_026687040.1"/>
    </source>
</evidence>
<dbReference type="PANTHER" id="PTHR32546:SF26">
    <property type="entry name" value="SMOG, ISOFORM D"/>
    <property type="match status" value="1"/>
</dbReference>
<dbReference type="PaxDb" id="121845-A0A3Q0JJR5"/>
<evidence type="ECO:0000256" key="2">
    <source>
        <dbReference type="ARBA" id="ARBA00007242"/>
    </source>
</evidence>